<dbReference type="SUPFAM" id="SSF47113">
    <property type="entry name" value="Histone-fold"/>
    <property type="match status" value="1"/>
</dbReference>
<dbReference type="Ensembl" id="ENSSTUT00000093474.1">
    <property type="protein sequence ID" value="ENSSTUP00000087840.1"/>
    <property type="gene ID" value="ENSSTUG00000038655.1"/>
</dbReference>
<dbReference type="GO" id="GO:0016251">
    <property type="term" value="F:RNA polymerase II general transcription initiation factor activity"/>
    <property type="evidence" value="ECO:0007669"/>
    <property type="project" value="TreeGrafter"/>
</dbReference>
<dbReference type="Gene3D" id="1.10.20.10">
    <property type="entry name" value="Histone, subunit A"/>
    <property type="match status" value="1"/>
</dbReference>
<dbReference type="InterPro" id="IPR045127">
    <property type="entry name" value="TAF11-like"/>
</dbReference>
<dbReference type="PANTHER" id="PTHR13218:SF8">
    <property type="entry name" value="TRANSCRIPTION INITIATION FACTOR TFIID SUBUNIT 11"/>
    <property type="match status" value="1"/>
</dbReference>
<evidence type="ECO:0000256" key="6">
    <source>
        <dbReference type="SAM" id="MobiDB-lite"/>
    </source>
</evidence>
<dbReference type="GeneTree" id="ENSGT00990000214154"/>
<keyword evidence="3" id="KW-0805">Transcription regulation</keyword>
<dbReference type="Pfam" id="PF04719">
    <property type="entry name" value="TAFII28"/>
    <property type="match status" value="1"/>
</dbReference>
<feature type="domain" description="TAFII28-like protein" evidence="7">
    <location>
        <begin position="117"/>
        <end position="150"/>
    </location>
</feature>
<keyword evidence="5" id="KW-0539">Nucleus</keyword>
<evidence type="ECO:0000256" key="2">
    <source>
        <dbReference type="ARBA" id="ARBA00009788"/>
    </source>
</evidence>
<dbReference type="InterPro" id="IPR009072">
    <property type="entry name" value="Histone-fold"/>
</dbReference>
<dbReference type="InterPro" id="IPR006809">
    <property type="entry name" value="TAFII28_dom"/>
</dbReference>
<dbReference type="Proteomes" id="UP000472277">
    <property type="component" value="Chromosome 30"/>
</dbReference>
<dbReference type="AlphaFoldDB" id="A0A674CVU5"/>
<accession>A0A674CVU5</accession>
<evidence type="ECO:0000256" key="3">
    <source>
        <dbReference type="ARBA" id="ARBA00023015"/>
    </source>
</evidence>
<dbReference type="GO" id="GO:0005669">
    <property type="term" value="C:transcription factor TFIID complex"/>
    <property type="evidence" value="ECO:0007669"/>
    <property type="project" value="InterPro"/>
</dbReference>
<organism evidence="8 9">
    <name type="scientific">Salmo trutta</name>
    <name type="common">Brown trout</name>
    <dbReference type="NCBI Taxonomy" id="8032"/>
    <lineage>
        <taxon>Eukaryota</taxon>
        <taxon>Metazoa</taxon>
        <taxon>Chordata</taxon>
        <taxon>Craniata</taxon>
        <taxon>Vertebrata</taxon>
        <taxon>Euteleostomi</taxon>
        <taxon>Actinopterygii</taxon>
        <taxon>Neopterygii</taxon>
        <taxon>Teleostei</taxon>
        <taxon>Protacanthopterygii</taxon>
        <taxon>Salmoniformes</taxon>
        <taxon>Salmonidae</taxon>
        <taxon>Salmoninae</taxon>
        <taxon>Salmo</taxon>
    </lineage>
</organism>
<dbReference type="GO" id="GO:0051123">
    <property type="term" value="P:RNA polymerase II preinitiation complex assembly"/>
    <property type="evidence" value="ECO:0007669"/>
    <property type="project" value="InterPro"/>
</dbReference>
<keyword evidence="9" id="KW-1185">Reference proteome</keyword>
<dbReference type="InParanoid" id="A0A674CVU5"/>
<feature type="region of interest" description="Disordered" evidence="6">
    <location>
        <begin position="1"/>
        <end position="48"/>
    </location>
</feature>
<evidence type="ECO:0000256" key="1">
    <source>
        <dbReference type="ARBA" id="ARBA00004123"/>
    </source>
</evidence>
<dbReference type="PANTHER" id="PTHR13218">
    <property type="entry name" value="TRANSCRIPTION INITIATION FACTOR TFIID SUBUNIT 11-RELATED"/>
    <property type="match status" value="1"/>
</dbReference>
<evidence type="ECO:0000259" key="7">
    <source>
        <dbReference type="Pfam" id="PF04719"/>
    </source>
</evidence>
<proteinExistence type="inferred from homology"/>
<comment type="subcellular location">
    <subcellularLocation>
        <location evidence="1">Nucleus</location>
    </subcellularLocation>
</comment>
<evidence type="ECO:0000313" key="9">
    <source>
        <dbReference type="Proteomes" id="UP000472277"/>
    </source>
</evidence>
<evidence type="ECO:0000313" key="8">
    <source>
        <dbReference type="Ensembl" id="ENSSTUP00000087840.1"/>
    </source>
</evidence>
<evidence type="ECO:0000256" key="5">
    <source>
        <dbReference type="ARBA" id="ARBA00023242"/>
    </source>
</evidence>
<evidence type="ECO:0000256" key="4">
    <source>
        <dbReference type="ARBA" id="ARBA00023163"/>
    </source>
</evidence>
<keyword evidence="4" id="KW-0804">Transcription</keyword>
<reference evidence="8" key="2">
    <citation type="submission" date="2025-09" db="UniProtKB">
        <authorList>
            <consortium name="Ensembl"/>
        </authorList>
    </citation>
    <scope>IDENTIFICATION</scope>
</reference>
<reference evidence="8" key="1">
    <citation type="submission" date="2025-08" db="UniProtKB">
        <authorList>
            <consortium name="Ensembl"/>
        </authorList>
    </citation>
    <scope>IDENTIFICATION</scope>
</reference>
<dbReference type="GO" id="GO:0046982">
    <property type="term" value="F:protein heterodimerization activity"/>
    <property type="evidence" value="ECO:0007669"/>
    <property type="project" value="InterPro"/>
</dbReference>
<protein>
    <recommendedName>
        <fullName evidence="7">TAFII28-like protein domain-containing protein</fullName>
    </recommendedName>
</protein>
<dbReference type="OMA" id="KHMRKAV"/>
<name>A0A674CVU5_SALTR</name>
<comment type="similarity">
    <text evidence="2">Belongs to the TAF11 family.</text>
</comment>
<sequence>MADPALINPFSNSEKSLAAGESPKTEDTLEVPVTSDADTEDPSSQSVNKQVSVTLAGDEGVAGHPSSKMCQKVDEDEIICTLTFSPCVAVLCNISSESISIRKFTDSLKMWLSPCPVFAGEIVEEALDVCEKRGDMPPLQPKHMRKAVRRLTNRLLHARTHSFHNNENTIFLQSHSND</sequence>